<name>B0NPQ6_BACSE</name>
<gene>
    <name evidence="1" type="ORF">BACSTE_01435</name>
</gene>
<dbReference type="Proteomes" id="UP000004713">
    <property type="component" value="Unassembled WGS sequence"/>
</dbReference>
<sequence>MEEASPPSSSLILCIFPGCPSIGIIHESMIESLLFFSLQADIAITNTAVANKSLFILYIFKSESMYFRYGRCNINARLIFGDRV</sequence>
<accession>B0NPQ6</accession>
<dbReference type="EMBL" id="ABFZ02000018">
    <property type="protein sequence ID" value="EDS15987.1"/>
    <property type="molecule type" value="Genomic_DNA"/>
</dbReference>
<protein>
    <submittedName>
        <fullName evidence="1">Uncharacterized protein</fullName>
    </submittedName>
</protein>
<organism evidence="1 2">
    <name type="scientific">Bacteroides stercoris ATCC 43183</name>
    <dbReference type="NCBI Taxonomy" id="449673"/>
    <lineage>
        <taxon>Bacteria</taxon>
        <taxon>Pseudomonadati</taxon>
        <taxon>Bacteroidota</taxon>
        <taxon>Bacteroidia</taxon>
        <taxon>Bacteroidales</taxon>
        <taxon>Bacteroidaceae</taxon>
        <taxon>Bacteroides</taxon>
    </lineage>
</organism>
<evidence type="ECO:0000313" key="1">
    <source>
        <dbReference type="EMBL" id="EDS15987.1"/>
    </source>
</evidence>
<evidence type="ECO:0000313" key="2">
    <source>
        <dbReference type="Proteomes" id="UP000004713"/>
    </source>
</evidence>
<proteinExistence type="predicted"/>
<dbReference type="HOGENOM" id="CLU_2520763_0_0_10"/>
<comment type="caution">
    <text evidence="1">The sequence shown here is derived from an EMBL/GenBank/DDBJ whole genome shotgun (WGS) entry which is preliminary data.</text>
</comment>
<dbReference type="AlphaFoldDB" id="B0NPQ6"/>
<reference evidence="1 2" key="1">
    <citation type="submission" date="2007-11" db="EMBL/GenBank/DDBJ databases">
        <title>Draft genome sequence of Bacteroides stercoris(ATCC 43183).</title>
        <authorList>
            <person name="Sudarsanam P."/>
            <person name="Ley R."/>
            <person name="Guruge J."/>
            <person name="Turnbaugh P.J."/>
            <person name="Mahowald M."/>
            <person name="Liep D."/>
            <person name="Gordon J."/>
        </authorList>
    </citation>
    <scope>NUCLEOTIDE SEQUENCE [LARGE SCALE GENOMIC DNA]</scope>
    <source>
        <strain evidence="1 2">ATCC 43183</strain>
    </source>
</reference>
<reference evidence="1 2" key="2">
    <citation type="submission" date="2007-11" db="EMBL/GenBank/DDBJ databases">
        <authorList>
            <person name="Fulton L."/>
            <person name="Clifton S."/>
            <person name="Fulton B."/>
            <person name="Xu J."/>
            <person name="Minx P."/>
            <person name="Pepin K.H."/>
            <person name="Johnson M."/>
            <person name="Thiruvilangam P."/>
            <person name="Bhonagiri V."/>
            <person name="Nash W.E."/>
            <person name="Mardis E.R."/>
            <person name="Wilson R.K."/>
        </authorList>
    </citation>
    <scope>NUCLEOTIDE SEQUENCE [LARGE SCALE GENOMIC DNA]</scope>
    <source>
        <strain evidence="1 2">ATCC 43183</strain>
    </source>
</reference>